<dbReference type="EMBL" id="LQYI01000123">
    <property type="protein sequence ID" value="KYC62464.1"/>
    <property type="molecule type" value="Genomic_DNA"/>
</dbReference>
<comment type="caution">
    <text evidence="2">The sequence shown here is derived from an EMBL/GenBank/DDBJ whole genome shotgun (WGS) entry which is preliminary data.</text>
</comment>
<organism evidence="2 3">
    <name type="scientific">Heyndrickxia coagulans</name>
    <name type="common">Weizmannia coagulans</name>
    <dbReference type="NCBI Taxonomy" id="1398"/>
    <lineage>
        <taxon>Bacteria</taxon>
        <taxon>Bacillati</taxon>
        <taxon>Bacillota</taxon>
        <taxon>Bacilli</taxon>
        <taxon>Bacillales</taxon>
        <taxon>Bacillaceae</taxon>
        <taxon>Heyndrickxia</taxon>
    </lineage>
</organism>
<dbReference type="AlphaFoldDB" id="A0A150K0H7"/>
<proteinExistence type="predicted"/>
<feature type="transmembrane region" description="Helical" evidence="1">
    <location>
        <begin position="21"/>
        <end position="41"/>
    </location>
</feature>
<dbReference type="Proteomes" id="UP000075304">
    <property type="component" value="Unassembled WGS sequence"/>
</dbReference>
<keyword evidence="1" id="KW-0812">Transmembrane</keyword>
<accession>A0A150K0H7</accession>
<evidence type="ECO:0000256" key="1">
    <source>
        <dbReference type="SAM" id="Phobius"/>
    </source>
</evidence>
<protein>
    <submittedName>
        <fullName evidence="2">Uncharacterized protein</fullName>
    </submittedName>
</protein>
<evidence type="ECO:0000313" key="3">
    <source>
        <dbReference type="Proteomes" id="UP000075304"/>
    </source>
</evidence>
<name>A0A150K0H7_HEYCO</name>
<keyword evidence="1" id="KW-1133">Transmembrane helix</keyword>
<evidence type="ECO:0000313" key="2">
    <source>
        <dbReference type="EMBL" id="KYC62464.1"/>
    </source>
</evidence>
<reference evidence="2 3" key="1">
    <citation type="submission" date="2016-01" db="EMBL/GenBank/DDBJ databases">
        <title>Genome Sequences of Twelve Sporeforming Bacillus Species Isolated from Foods.</title>
        <authorList>
            <person name="Berendsen E.M."/>
            <person name="Wells-Bennik M.H."/>
            <person name="Krawcyk A.O."/>
            <person name="De Jong A."/>
            <person name="Holsappel S."/>
            <person name="Eijlander R.T."/>
            <person name="Kuipers O.P."/>
        </authorList>
    </citation>
    <scope>NUCLEOTIDE SEQUENCE [LARGE SCALE GENOMIC DNA]</scope>
    <source>
        <strain evidence="2 3">B4099</strain>
    </source>
</reference>
<keyword evidence="1" id="KW-0472">Membrane</keyword>
<sequence>MLKIQRLISHVSVEILCMIETLKYVALFVCFLVMLVIKKLLPKKHDYV</sequence>
<gene>
    <name evidence="2" type="ORF">B4099_3766</name>
</gene>